<dbReference type="Gene3D" id="1.25.40.20">
    <property type="entry name" value="Ankyrin repeat-containing domain"/>
    <property type="match status" value="1"/>
</dbReference>
<accession>A0AAE0N4K7</accession>
<sequence>MAARMGDINFINFLLLQPGVDINATTRDGSAPLSFACFPPRHYASYRNIEKETHQRAFSTVRMLAKRRGRLGHDNIVHNLVNEYPCAIPYVVRLIDLGVDLSLPTDPEDKEALLAARLR</sequence>
<dbReference type="EMBL" id="JAULSW010000009">
    <property type="protein sequence ID" value="KAK3370557.1"/>
    <property type="molecule type" value="Genomic_DNA"/>
</dbReference>
<evidence type="ECO:0000313" key="2">
    <source>
        <dbReference type="Proteomes" id="UP001285441"/>
    </source>
</evidence>
<reference evidence="1" key="2">
    <citation type="submission" date="2023-06" db="EMBL/GenBank/DDBJ databases">
        <authorList>
            <consortium name="Lawrence Berkeley National Laboratory"/>
            <person name="Haridas S."/>
            <person name="Hensen N."/>
            <person name="Bonometti L."/>
            <person name="Westerberg I."/>
            <person name="Brannstrom I.O."/>
            <person name="Guillou S."/>
            <person name="Cros-Aarteil S."/>
            <person name="Calhoun S."/>
            <person name="Kuo A."/>
            <person name="Mondo S."/>
            <person name="Pangilinan J."/>
            <person name="Riley R."/>
            <person name="LaButti K."/>
            <person name="Andreopoulos B."/>
            <person name="Lipzen A."/>
            <person name="Chen C."/>
            <person name="Yanf M."/>
            <person name="Daum C."/>
            <person name="Ng V."/>
            <person name="Clum A."/>
            <person name="Steindorff A."/>
            <person name="Ohm R."/>
            <person name="Martin F."/>
            <person name="Silar P."/>
            <person name="Natvig D."/>
            <person name="Lalanne C."/>
            <person name="Gautier V."/>
            <person name="Ament-velasquez S.L."/>
            <person name="Kruys A."/>
            <person name="Hutchinson M.I."/>
            <person name="Powell A.J."/>
            <person name="Barry K."/>
            <person name="Miller A.N."/>
            <person name="Grigoriev I.V."/>
            <person name="Debuchy R."/>
            <person name="Gladieux P."/>
            <person name="Thoren M.H."/>
            <person name="Johannesson H."/>
        </authorList>
    </citation>
    <scope>NUCLEOTIDE SEQUENCE</scope>
    <source>
        <strain evidence="1">CBS 232.78</strain>
    </source>
</reference>
<dbReference type="SUPFAM" id="SSF48403">
    <property type="entry name" value="Ankyrin repeat"/>
    <property type="match status" value="1"/>
</dbReference>
<organism evidence="1 2">
    <name type="scientific">Podospora didyma</name>
    <dbReference type="NCBI Taxonomy" id="330526"/>
    <lineage>
        <taxon>Eukaryota</taxon>
        <taxon>Fungi</taxon>
        <taxon>Dikarya</taxon>
        <taxon>Ascomycota</taxon>
        <taxon>Pezizomycotina</taxon>
        <taxon>Sordariomycetes</taxon>
        <taxon>Sordariomycetidae</taxon>
        <taxon>Sordariales</taxon>
        <taxon>Podosporaceae</taxon>
        <taxon>Podospora</taxon>
    </lineage>
</organism>
<dbReference type="InterPro" id="IPR036770">
    <property type="entry name" value="Ankyrin_rpt-contain_sf"/>
</dbReference>
<dbReference type="AlphaFoldDB" id="A0AAE0N4K7"/>
<protein>
    <recommendedName>
        <fullName evidence="3">Ankyrin repeat protein</fullName>
    </recommendedName>
</protein>
<reference evidence="1" key="1">
    <citation type="journal article" date="2023" name="Mol. Phylogenet. Evol.">
        <title>Genome-scale phylogeny and comparative genomics of the fungal order Sordariales.</title>
        <authorList>
            <person name="Hensen N."/>
            <person name="Bonometti L."/>
            <person name="Westerberg I."/>
            <person name="Brannstrom I.O."/>
            <person name="Guillou S."/>
            <person name="Cros-Aarteil S."/>
            <person name="Calhoun S."/>
            <person name="Haridas S."/>
            <person name="Kuo A."/>
            <person name="Mondo S."/>
            <person name="Pangilinan J."/>
            <person name="Riley R."/>
            <person name="LaButti K."/>
            <person name="Andreopoulos B."/>
            <person name="Lipzen A."/>
            <person name="Chen C."/>
            <person name="Yan M."/>
            <person name="Daum C."/>
            <person name="Ng V."/>
            <person name="Clum A."/>
            <person name="Steindorff A."/>
            <person name="Ohm R.A."/>
            <person name="Martin F."/>
            <person name="Silar P."/>
            <person name="Natvig D.O."/>
            <person name="Lalanne C."/>
            <person name="Gautier V."/>
            <person name="Ament-Velasquez S.L."/>
            <person name="Kruys A."/>
            <person name="Hutchinson M.I."/>
            <person name="Powell A.J."/>
            <person name="Barry K."/>
            <person name="Miller A.N."/>
            <person name="Grigoriev I.V."/>
            <person name="Debuchy R."/>
            <person name="Gladieux P."/>
            <person name="Hiltunen Thoren M."/>
            <person name="Johannesson H."/>
        </authorList>
    </citation>
    <scope>NUCLEOTIDE SEQUENCE</scope>
    <source>
        <strain evidence="1">CBS 232.78</strain>
    </source>
</reference>
<keyword evidence="2" id="KW-1185">Reference proteome</keyword>
<name>A0AAE0N4K7_9PEZI</name>
<comment type="caution">
    <text evidence="1">The sequence shown here is derived from an EMBL/GenBank/DDBJ whole genome shotgun (WGS) entry which is preliminary data.</text>
</comment>
<gene>
    <name evidence="1" type="ORF">B0H63DRAFT_564687</name>
</gene>
<evidence type="ECO:0000313" key="1">
    <source>
        <dbReference type="EMBL" id="KAK3370557.1"/>
    </source>
</evidence>
<evidence type="ECO:0008006" key="3">
    <source>
        <dbReference type="Google" id="ProtNLM"/>
    </source>
</evidence>
<dbReference type="Proteomes" id="UP001285441">
    <property type="component" value="Unassembled WGS sequence"/>
</dbReference>
<proteinExistence type="predicted"/>